<keyword evidence="1" id="KW-0597">Phosphoprotein</keyword>
<dbReference type="GO" id="GO:0000160">
    <property type="term" value="P:phosphorelay signal transduction system"/>
    <property type="evidence" value="ECO:0007669"/>
    <property type="project" value="InterPro"/>
</dbReference>
<dbReference type="AlphaFoldDB" id="A0A838LCS2"/>
<evidence type="ECO:0000313" key="4">
    <source>
        <dbReference type="EMBL" id="MBA2936535.1"/>
    </source>
</evidence>
<feature type="compositionally biased region" description="Low complexity" evidence="2">
    <location>
        <begin position="32"/>
        <end position="43"/>
    </location>
</feature>
<evidence type="ECO:0000256" key="1">
    <source>
        <dbReference type="PROSITE-ProRule" id="PRU00169"/>
    </source>
</evidence>
<dbReference type="Proteomes" id="UP000570166">
    <property type="component" value="Unassembled WGS sequence"/>
</dbReference>
<dbReference type="InterPro" id="IPR011006">
    <property type="entry name" value="CheY-like_superfamily"/>
</dbReference>
<reference evidence="4 5" key="1">
    <citation type="submission" date="2020-07" db="EMBL/GenBank/DDBJ databases">
        <authorList>
            <person name="Sun Q."/>
        </authorList>
    </citation>
    <scope>NUCLEOTIDE SEQUENCE [LARGE SCALE GENOMIC DNA]</scope>
    <source>
        <strain evidence="4 5">CGMCC 1.13654</strain>
    </source>
</reference>
<sequence>MARKIARDADHGWSRAELSSRSVATPRQGHLGSARGTGRTRSGQEALRQSQEIEAIASLTGGVAHDGLRPDLLVTDHLMPGMNGAQLIRELGSLVPDPPSLIVSGYAEAECLDPELLRLTKPFRKDELAAILAPLSARRS</sequence>
<protein>
    <submittedName>
        <fullName evidence="4">Response regulator</fullName>
    </submittedName>
</protein>
<evidence type="ECO:0000256" key="2">
    <source>
        <dbReference type="SAM" id="MobiDB-lite"/>
    </source>
</evidence>
<dbReference type="Gene3D" id="3.40.50.2300">
    <property type="match status" value="1"/>
</dbReference>
<organism evidence="4 5">
    <name type="scientific">Sphingomonas chungangi</name>
    <dbReference type="NCBI Taxonomy" id="2683589"/>
    <lineage>
        <taxon>Bacteria</taxon>
        <taxon>Pseudomonadati</taxon>
        <taxon>Pseudomonadota</taxon>
        <taxon>Alphaproteobacteria</taxon>
        <taxon>Sphingomonadales</taxon>
        <taxon>Sphingomonadaceae</taxon>
        <taxon>Sphingomonas</taxon>
    </lineage>
</organism>
<name>A0A838LCS2_9SPHN</name>
<dbReference type="InterPro" id="IPR001789">
    <property type="entry name" value="Sig_transdc_resp-reg_receiver"/>
</dbReference>
<feature type="region of interest" description="Disordered" evidence="2">
    <location>
        <begin position="1"/>
        <end position="49"/>
    </location>
</feature>
<gene>
    <name evidence="4" type="ORF">HZF05_20835</name>
</gene>
<feature type="compositionally biased region" description="Basic and acidic residues" evidence="2">
    <location>
        <begin position="1"/>
        <end position="14"/>
    </location>
</feature>
<proteinExistence type="predicted"/>
<dbReference type="SUPFAM" id="SSF52172">
    <property type="entry name" value="CheY-like"/>
    <property type="match status" value="1"/>
</dbReference>
<dbReference type="RefSeq" id="WP_160364374.1">
    <property type="nucleotide sequence ID" value="NZ_JACEIB010000027.1"/>
</dbReference>
<evidence type="ECO:0000259" key="3">
    <source>
        <dbReference type="PROSITE" id="PS50110"/>
    </source>
</evidence>
<feature type="modified residue" description="4-aspartylphosphate" evidence="1">
    <location>
        <position position="76"/>
    </location>
</feature>
<accession>A0A838LCS2</accession>
<evidence type="ECO:0000313" key="5">
    <source>
        <dbReference type="Proteomes" id="UP000570166"/>
    </source>
</evidence>
<keyword evidence="5" id="KW-1185">Reference proteome</keyword>
<feature type="domain" description="Response regulatory" evidence="3">
    <location>
        <begin position="1"/>
        <end position="136"/>
    </location>
</feature>
<dbReference type="PROSITE" id="PS50110">
    <property type="entry name" value="RESPONSE_REGULATORY"/>
    <property type="match status" value="1"/>
</dbReference>
<comment type="caution">
    <text evidence="4">The sequence shown here is derived from an EMBL/GenBank/DDBJ whole genome shotgun (WGS) entry which is preliminary data.</text>
</comment>
<dbReference type="Pfam" id="PF00072">
    <property type="entry name" value="Response_reg"/>
    <property type="match status" value="1"/>
</dbReference>
<dbReference type="EMBL" id="JACEIB010000027">
    <property type="protein sequence ID" value="MBA2936535.1"/>
    <property type="molecule type" value="Genomic_DNA"/>
</dbReference>